<dbReference type="SUPFAM" id="SSF81606">
    <property type="entry name" value="PP2C-like"/>
    <property type="match status" value="1"/>
</dbReference>
<dbReference type="PROSITE" id="PS51746">
    <property type="entry name" value="PPM_2"/>
    <property type="match status" value="1"/>
</dbReference>
<dbReference type="EMBL" id="QJKC01000013">
    <property type="protein sequence ID" value="PXX44389.1"/>
    <property type="molecule type" value="Genomic_DNA"/>
</dbReference>
<dbReference type="InterPro" id="IPR001932">
    <property type="entry name" value="PPM-type_phosphatase-like_dom"/>
</dbReference>
<dbReference type="Gene3D" id="3.60.40.10">
    <property type="entry name" value="PPM-type phosphatase domain"/>
    <property type="match status" value="1"/>
</dbReference>
<dbReference type="PANTHER" id="PTHR13832:SF827">
    <property type="entry name" value="PROTEIN PHOSPHATASE 1L"/>
    <property type="match status" value="1"/>
</dbReference>
<dbReference type="PANTHER" id="PTHR13832">
    <property type="entry name" value="PROTEIN PHOSPHATASE 2C"/>
    <property type="match status" value="1"/>
</dbReference>
<evidence type="ECO:0000313" key="2">
    <source>
        <dbReference type="EMBL" id="PXX44389.1"/>
    </source>
</evidence>
<evidence type="ECO:0000259" key="1">
    <source>
        <dbReference type="PROSITE" id="PS51746"/>
    </source>
</evidence>
<dbReference type="AlphaFoldDB" id="A0A318JC19"/>
<feature type="domain" description="PPM-type phosphatase" evidence="1">
    <location>
        <begin position="2"/>
        <end position="244"/>
    </location>
</feature>
<dbReference type="SMART" id="SM00332">
    <property type="entry name" value="PP2Cc"/>
    <property type="match status" value="1"/>
</dbReference>
<dbReference type="InterPro" id="IPR036457">
    <property type="entry name" value="PPM-type-like_dom_sf"/>
</dbReference>
<dbReference type="GO" id="GO:0004722">
    <property type="term" value="F:protein serine/threonine phosphatase activity"/>
    <property type="evidence" value="ECO:0007669"/>
    <property type="project" value="InterPro"/>
</dbReference>
<proteinExistence type="predicted"/>
<dbReference type="OrthoDB" id="9801841at2"/>
<dbReference type="CDD" id="cd00143">
    <property type="entry name" value="PP2Cc"/>
    <property type="match status" value="1"/>
</dbReference>
<dbReference type="Proteomes" id="UP000248395">
    <property type="component" value="Unassembled WGS sequence"/>
</dbReference>
<comment type="caution">
    <text evidence="2">The sequence shown here is derived from an EMBL/GenBank/DDBJ whole genome shotgun (WGS) entry which is preliminary data.</text>
</comment>
<protein>
    <submittedName>
        <fullName evidence="2">Serine/threonine protein phosphatase PrpC</fullName>
    </submittedName>
</protein>
<organism evidence="2 3">
    <name type="scientific">Aquitalea magnusonii</name>
    <dbReference type="NCBI Taxonomy" id="332411"/>
    <lineage>
        <taxon>Bacteria</taxon>
        <taxon>Pseudomonadati</taxon>
        <taxon>Pseudomonadota</taxon>
        <taxon>Betaproteobacteria</taxon>
        <taxon>Neisseriales</taxon>
        <taxon>Chromobacteriaceae</taxon>
        <taxon>Aquitalea</taxon>
    </lineage>
</organism>
<sequence length="297" mass="32411">MKLSIFQESRIGGRSYNQDRQVIAHSREAVMLVVADGMGGHLQGEVAAQITIDLMSELFYQQATPTLSHPNRFLVNAISSTHQAILDYAADQRLPEIPSTTVVAAIIQQGMLYWCHVGDSRLYLLDNKQGMRLRSRDHSQVQRLIDQGKLTEEGARTHPERNKIYNCLGATSDPDIDIGEKQFLQAGASIVLCSDGLWSQISDSEMEKVFIGRAVGQVMPALMNVAERRAGSSGDNLSAVAITLLDDAADISGKADALDTLLTPPRHAGRVILDPNLELMHKEILASRVAAPSGKQS</sequence>
<evidence type="ECO:0000313" key="3">
    <source>
        <dbReference type="Proteomes" id="UP000248395"/>
    </source>
</evidence>
<accession>A0A318JC19</accession>
<gene>
    <name evidence="2" type="ORF">DFR38_11371</name>
</gene>
<reference evidence="2 3" key="1">
    <citation type="submission" date="2018-05" db="EMBL/GenBank/DDBJ databases">
        <title>Genomic Encyclopedia of Type Strains, Phase IV (KMG-IV): sequencing the most valuable type-strain genomes for metagenomic binning, comparative biology and taxonomic classification.</title>
        <authorList>
            <person name="Goeker M."/>
        </authorList>
    </citation>
    <scope>NUCLEOTIDE SEQUENCE [LARGE SCALE GENOMIC DNA]</scope>
    <source>
        <strain evidence="2 3">DSM 25134</strain>
    </source>
</reference>
<keyword evidence="3" id="KW-1185">Reference proteome</keyword>
<name>A0A318JC19_9NEIS</name>
<dbReference type="Pfam" id="PF13672">
    <property type="entry name" value="PP2C_2"/>
    <property type="match status" value="1"/>
</dbReference>
<dbReference type="SMART" id="SM00331">
    <property type="entry name" value="PP2C_SIG"/>
    <property type="match status" value="1"/>
</dbReference>
<dbReference type="RefSeq" id="WP_059284364.1">
    <property type="nucleotide sequence ID" value="NZ_LNQU01000001.1"/>
</dbReference>
<dbReference type="InterPro" id="IPR015655">
    <property type="entry name" value="PP2C"/>
</dbReference>